<name>A0A846QQU2_9FLAO</name>
<evidence type="ECO:0000313" key="3">
    <source>
        <dbReference type="Proteomes" id="UP000590442"/>
    </source>
</evidence>
<feature type="transmembrane region" description="Helical" evidence="1">
    <location>
        <begin position="45"/>
        <end position="69"/>
    </location>
</feature>
<keyword evidence="1" id="KW-0812">Transmembrane</keyword>
<gene>
    <name evidence="2" type="ORF">GGR42_000009</name>
</gene>
<organism evidence="2 3">
    <name type="scientific">Saonia flava</name>
    <dbReference type="NCBI Taxonomy" id="523696"/>
    <lineage>
        <taxon>Bacteria</taxon>
        <taxon>Pseudomonadati</taxon>
        <taxon>Bacteroidota</taxon>
        <taxon>Flavobacteriia</taxon>
        <taxon>Flavobacteriales</taxon>
        <taxon>Flavobacteriaceae</taxon>
        <taxon>Saonia</taxon>
    </lineage>
</organism>
<evidence type="ECO:0000256" key="1">
    <source>
        <dbReference type="SAM" id="Phobius"/>
    </source>
</evidence>
<reference evidence="2 3" key="1">
    <citation type="submission" date="2020-03" db="EMBL/GenBank/DDBJ databases">
        <title>Genomic Encyclopedia of Type Strains, Phase IV (KMG-IV): sequencing the most valuable type-strain genomes for metagenomic binning, comparative biology and taxonomic classification.</title>
        <authorList>
            <person name="Goeker M."/>
        </authorList>
    </citation>
    <scope>NUCLEOTIDE SEQUENCE [LARGE SCALE GENOMIC DNA]</scope>
    <source>
        <strain evidence="2 3">DSM 29762</strain>
    </source>
</reference>
<dbReference type="EMBL" id="JAATJJ010000001">
    <property type="protein sequence ID" value="NJB69547.1"/>
    <property type="molecule type" value="Genomic_DNA"/>
</dbReference>
<comment type="caution">
    <text evidence="2">The sequence shown here is derived from an EMBL/GenBank/DDBJ whole genome shotgun (WGS) entry which is preliminary data.</text>
</comment>
<accession>A0A846QQU2</accession>
<keyword evidence="1" id="KW-1133">Transmembrane helix</keyword>
<feature type="transmembrane region" description="Helical" evidence="1">
    <location>
        <begin position="81"/>
        <end position="100"/>
    </location>
</feature>
<proteinExistence type="predicted"/>
<dbReference type="InterPro" id="IPR046659">
    <property type="entry name" value="DUF6768"/>
</dbReference>
<keyword evidence="1" id="KW-0472">Membrane</keyword>
<dbReference type="Proteomes" id="UP000590442">
    <property type="component" value="Unassembled WGS sequence"/>
</dbReference>
<dbReference type="Pfam" id="PF20556">
    <property type="entry name" value="DUF6768"/>
    <property type="match status" value="1"/>
</dbReference>
<dbReference type="AlphaFoldDB" id="A0A846QQU2"/>
<dbReference type="RefSeq" id="WP_167959197.1">
    <property type="nucleotide sequence ID" value="NZ_JAATJJ010000001.1"/>
</dbReference>
<protein>
    <submittedName>
        <fullName evidence="2">Uncharacterized protein</fullName>
    </submittedName>
</protein>
<evidence type="ECO:0000313" key="2">
    <source>
        <dbReference type="EMBL" id="NJB69547.1"/>
    </source>
</evidence>
<sequence length="125" mass="14268">MKKDIEKIDELIKEALTQEEAKFYDDLGEQNLFGRLGGVFKGKMGWLAVVMNIVSVAFFGLLLFCAVHFVDTNVTNELIVYGAGVFISLLAMSMIKLYLWMQMDKNDILRELKRLELQISALSNR</sequence>
<keyword evidence="3" id="KW-1185">Reference proteome</keyword>